<comment type="catalytic activity">
    <reaction evidence="11">
        <text>1D-myo-inositol 1,4,5-trisphosphate + 2 ATP = 1D-myo-inositol 1,3,4,5,6-pentakisphosphate + 2 ADP + 2 H(+)</text>
        <dbReference type="Rhea" id="RHEA:32359"/>
        <dbReference type="ChEBI" id="CHEBI:15378"/>
        <dbReference type="ChEBI" id="CHEBI:30616"/>
        <dbReference type="ChEBI" id="CHEBI:57733"/>
        <dbReference type="ChEBI" id="CHEBI:203600"/>
        <dbReference type="ChEBI" id="CHEBI:456216"/>
        <dbReference type="EC" id="2.7.1.151"/>
    </reaction>
</comment>
<keyword evidence="4" id="KW-0479">Metal-binding</keyword>
<protein>
    <recommendedName>
        <fullName evidence="13">Kinase</fullName>
        <ecNumber evidence="13">2.7.-.-</ecNumber>
    </recommendedName>
</protein>
<evidence type="ECO:0000256" key="12">
    <source>
        <dbReference type="ARBA" id="ARBA00036525"/>
    </source>
</evidence>
<feature type="region of interest" description="Disordered" evidence="14">
    <location>
        <begin position="1"/>
        <end position="168"/>
    </location>
</feature>
<dbReference type="InterPro" id="IPR018967">
    <property type="entry name" value="FeS-contain_CDGSH-typ"/>
</dbReference>
<dbReference type="GO" id="GO:0008440">
    <property type="term" value="F:inositol-1,4,5-trisphosphate 3-kinase activity"/>
    <property type="evidence" value="ECO:0007669"/>
    <property type="project" value="TreeGrafter"/>
</dbReference>
<feature type="compositionally biased region" description="Basic and acidic residues" evidence="14">
    <location>
        <begin position="113"/>
        <end position="140"/>
    </location>
</feature>
<dbReference type="GO" id="GO:0032958">
    <property type="term" value="P:inositol phosphate biosynthetic process"/>
    <property type="evidence" value="ECO:0007669"/>
    <property type="project" value="InterPro"/>
</dbReference>
<dbReference type="Gene3D" id="3.30.470.160">
    <property type="entry name" value="Inositol polyphosphate kinase"/>
    <property type="match status" value="2"/>
</dbReference>
<keyword evidence="2 13" id="KW-0808">Transferase</keyword>
<dbReference type="Pfam" id="PF09360">
    <property type="entry name" value="zf-CDGSH"/>
    <property type="match status" value="2"/>
</dbReference>
<evidence type="ECO:0000256" key="5">
    <source>
        <dbReference type="ARBA" id="ARBA00022741"/>
    </source>
</evidence>
<dbReference type="GO" id="GO:0005634">
    <property type="term" value="C:nucleus"/>
    <property type="evidence" value="ECO:0007669"/>
    <property type="project" value="TreeGrafter"/>
</dbReference>
<dbReference type="InterPro" id="IPR038286">
    <property type="entry name" value="IPK_sf"/>
</dbReference>
<keyword evidence="3" id="KW-0001">2Fe-2S</keyword>
<evidence type="ECO:0000256" key="10">
    <source>
        <dbReference type="ARBA" id="ARBA00034078"/>
    </source>
</evidence>
<comment type="similarity">
    <text evidence="1 13">Belongs to the inositol phosphokinase (IPK) family.</text>
</comment>
<evidence type="ECO:0000259" key="15">
    <source>
        <dbReference type="SMART" id="SM00704"/>
    </source>
</evidence>
<dbReference type="AlphaFoldDB" id="A0AAU9JHK7"/>
<dbReference type="GO" id="GO:0046872">
    <property type="term" value="F:metal ion binding"/>
    <property type="evidence" value="ECO:0007669"/>
    <property type="project" value="UniProtKB-KW"/>
</dbReference>
<evidence type="ECO:0000256" key="14">
    <source>
        <dbReference type="SAM" id="MobiDB-lite"/>
    </source>
</evidence>
<dbReference type="Gene3D" id="3.40.5.90">
    <property type="entry name" value="CDGSH iron-sulfur domain, mitoNEET-type"/>
    <property type="match status" value="2"/>
</dbReference>
<evidence type="ECO:0000256" key="11">
    <source>
        <dbReference type="ARBA" id="ARBA00036164"/>
    </source>
</evidence>
<evidence type="ECO:0000256" key="7">
    <source>
        <dbReference type="ARBA" id="ARBA00022840"/>
    </source>
</evidence>
<reference evidence="16" key="1">
    <citation type="submission" date="2021-09" db="EMBL/GenBank/DDBJ databases">
        <authorList>
            <consortium name="AG Swart"/>
            <person name="Singh M."/>
            <person name="Singh A."/>
            <person name="Seah K."/>
            <person name="Emmerich C."/>
        </authorList>
    </citation>
    <scope>NUCLEOTIDE SEQUENCE</scope>
    <source>
        <strain evidence="16">ATCC30299</strain>
    </source>
</reference>
<dbReference type="GO" id="GO:0051537">
    <property type="term" value="F:2 iron, 2 sulfur cluster binding"/>
    <property type="evidence" value="ECO:0007669"/>
    <property type="project" value="UniProtKB-KW"/>
</dbReference>
<dbReference type="EMBL" id="CAJZBQ010000036">
    <property type="protein sequence ID" value="CAG9324597.1"/>
    <property type="molecule type" value="Genomic_DNA"/>
</dbReference>
<dbReference type="EC" id="2.7.-.-" evidence="13"/>
<evidence type="ECO:0000256" key="1">
    <source>
        <dbReference type="ARBA" id="ARBA00007374"/>
    </source>
</evidence>
<name>A0AAU9JHK7_9CILI</name>
<dbReference type="InterPro" id="IPR042216">
    <property type="entry name" value="MitoNEET_CISD"/>
</dbReference>
<comment type="catalytic activity">
    <reaction evidence="12">
        <text>1D-myo-inositol 1,3,4,6-tetrakisphosphate + ATP = 1D-myo-inositol 1,3,4,5,6-pentakisphosphate + ADP + H(+)</text>
        <dbReference type="Rhea" id="RHEA:12717"/>
        <dbReference type="ChEBI" id="CHEBI:15378"/>
        <dbReference type="ChEBI" id="CHEBI:30616"/>
        <dbReference type="ChEBI" id="CHEBI:57660"/>
        <dbReference type="ChEBI" id="CHEBI:57733"/>
        <dbReference type="ChEBI" id="CHEBI:456216"/>
        <dbReference type="EC" id="2.7.1.140"/>
    </reaction>
</comment>
<keyword evidence="7" id="KW-0067">ATP-binding</keyword>
<dbReference type="PANTHER" id="PTHR12400:SF51">
    <property type="entry name" value="INOSITOL POLYPHOSPHATE MULTIKINASE"/>
    <property type="match status" value="1"/>
</dbReference>
<feature type="compositionally biased region" description="Polar residues" evidence="14">
    <location>
        <begin position="46"/>
        <end position="64"/>
    </location>
</feature>
<feature type="domain" description="Iron-binding zinc finger CDGSH type" evidence="15">
    <location>
        <begin position="654"/>
        <end position="691"/>
    </location>
</feature>
<dbReference type="GO" id="GO:0005737">
    <property type="term" value="C:cytoplasm"/>
    <property type="evidence" value="ECO:0007669"/>
    <property type="project" value="TreeGrafter"/>
</dbReference>
<keyword evidence="9" id="KW-0411">Iron-sulfur</keyword>
<evidence type="ECO:0000313" key="16">
    <source>
        <dbReference type="EMBL" id="CAG9324597.1"/>
    </source>
</evidence>
<evidence type="ECO:0000256" key="8">
    <source>
        <dbReference type="ARBA" id="ARBA00023004"/>
    </source>
</evidence>
<dbReference type="SMART" id="SM00704">
    <property type="entry name" value="ZnF_CDGSH"/>
    <property type="match status" value="2"/>
</dbReference>
<dbReference type="GO" id="GO:0051765">
    <property type="term" value="F:inositol tetrakisphosphate kinase activity"/>
    <property type="evidence" value="ECO:0007669"/>
    <property type="project" value="TreeGrafter"/>
</dbReference>
<keyword evidence="17" id="KW-1185">Reference proteome</keyword>
<sequence length="726" mass="82293">MGCGISKKALKDVSPAKPHQEEVKLSHNTGSSNTPANKKTEPSAAGPQNKTTPSVTSSKSNPISPQVKAQEPQQKSAKEEKPLEPAKKADPSPSPQKARENPKVPLPENSPEPQKKTQEIPKPESKEPHNEPEKQIKEPELAAQPVSKHSKNKEENKLPAEGQAGGHAGTLIFEGNKLLKKAKKGEFDFFEWLYSASQNDPLMIEMRKYAPQYYGAEERNGERYISMENLLTDYLNPSIMDCKLGRITWTPHHTEETKKNQEAKNKGTTTGSLGFRISGVVVKDEEGKKVESWAKNEGFFGINENNIHEQFAKIVTSKGEVNKDAIEAFIEGTKRILDWFQRQKVKHFVASSVFYVCGKNKKYQVRYIDFAHAMDANGVEDANVIEGLQNVIKIWERLRGPAAQEATDIVAGHKDRFIFRGDKLLKATSKNEIDFYKEVYNENCHDQQLIELRKFLPKFYGVEAISNKNYIVIENLLFQCHNPSILDCKIGKITWAPTHSIEKQRRKQNKAVTSTSGTLSWKISGILVRNGEAIAEAWNKDQGYSHVNQDNAFEQLAKLARKEDSYCKEILNSLLSETQSLRDWFKAQHSKLFFTSSVLYVVSPHKIQVKLIDFEYIFNSSGKPDNNCIKGLTNLAESWNRAILFHQPRLRPCRSPYEVNLEQSRPYYYCDCGRSKKQPFCDGSHQGTQFLPVGFMAAETKTYYLCGCKHTKNKPFCDGTHNTIEW</sequence>
<keyword evidence="5" id="KW-0547">Nucleotide-binding</keyword>
<comment type="caution">
    <text evidence="16">The sequence shown here is derived from an EMBL/GenBank/DDBJ whole genome shotgun (WGS) entry which is preliminary data.</text>
</comment>
<evidence type="ECO:0000256" key="2">
    <source>
        <dbReference type="ARBA" id="ARBA00022679"/>
    </source>
</evidence>
<gene>
    <name evidence="16" type="ORF">BSTOLATCC_MIC36383</name>
</gene>
<dbReference type="GO" id="GO:0005524">
    <property type="term" value="F:ATP binding"/>
    <property type="evidence" value="ECO:0007669"/>
    <property type="project" value="UniProtKB-KW"/>
</dbReference>
<feature type="compositionally biased region" description="Polar residues" evidence="14">
    <location>
        <begin position="26"/>
        <end position="37"/>
    </location>
</feature>
<accession>A0AAU9JHK7</accession>
<comment type="cofactor">
    <cofactor evidence="10">
        <name>[2Fe-2S] cluster</name>
        <dbReference type="ChEBI" id="CHEBI:190135"/>
    </cofactor>
</comment>
<dbReference type="Proteomes" id="UP001162131">
    <property type="component" value="Unassembled WGS sequence"/>
</dbReference>
<evidence type="ECO:0000256" key="9">
    <source>
        <dbReference type="ARBA" id="ARBA00023014"/>
    </source>
</evidence>
<evidence type="ECO:0000256" key="3">
    <source>
        <dbReference type="ARBA" id="ARBA00022714"/>
    </source>
</evidence>
<feature type="compositionally biased region" description="Basic and acidic residues" evidence="14">
    <location>
        <begin position="76"/>
        <end position="90"/>
    </location>
</feature>
<dbReference type="SUPFAM" id="SSF56104">
    <property type="entry name" value="SAICAR synthase-like"/>
    <property type="match status" value="2"/>
</dbReference>
<evidence type="ECO:0000256" key="6">
    <source>
        <dbReference type="ARBA" id="ARBA00022777"/>
    </source>
</evidence>
<evidence type="ECO:0000256" key="13">
    <source>
        <dbReference type="RuleBase" id="RU363090"/>
    </source>
</evidence>
<evidence type="ECO:0000256" key="4">
    <source>
        <dbReference type="ARBA" id="ARBA00022723"/>
    </source>
</evidence>
<keyword evidence="8" id="KW-0408">Iron</keyword>
<keyword evidence="6 13" id="KW-0418">Kinase</keyword>
<feature type="domain" description="Iron-binding zinc finger CDGSH type" evidence="15">
    <location>
        <begin position="692"/>
        <end position="725"/>
    </location>
</feature>
<organism evidence="16 17">
    <name type="scientific">Blepharisma stoltei</name>
    <dbReference type="NCBI Taxonomy" id="1481888"/>
    <lineage>
        <taxon>Eukaryota</taxon>
        <taxon>Sar</taxon>
        <taxon>Alveolata</taxon>
        <taxon>Ciliophora</taxon>
        <taxon>Postciliodesmatophora</taxon>
        <taxon>Heterotrichea</taxon>
        <taxon>Heterotrichida</taxon>
        <taxon>Blepharismidae</taxon>
        <taxon>Blepharisma</taxon>
    </lineage>
</organism>
<proteinExistence type="inferred from homology"/>
<dbReference type="Pfam" id="PF03770">
    <property type="entry name" value="IPK"/>
    <property type="match status" value="2"/>
</dbReference>
<dbReference type="PANTHER" id="PTHR12400">
    <property type="entry name" value="INOSITOL POLYPHOSPHATE KINASE"/>
    <property type="match status" value="1"/>
</dbReference>
<dbReference type="InterPro" id="IPR005522">
    <property type="entry name" value="IPK"/>
</dbReference>
<evidence type="ECO:0000313" key="17">
    <source>
        <dbReference type="Proteomes" id="UP001162131"/>
    </source>
</evidence>